<protein>
    <submittedName>
        <fullName evidence="1">Uncharacterized protein</fullName>
    </submittedName>
</protein>
<keyword evidence="2" id="KW-1185">Reference proteome</keyword>
<dbReference type="Proteomes" id="UP001205890">
    <property type="component" value="Unassembled WGS sequence"/>
</dbReference>
<comment type="caution">
    <text evidence="1">The sequence shown here is derived from an EMBL/GenBank/DDBJ whole genome shotgun (WGS) entry which is preliminary data.</text>
</comment>
<evidence type="ECO:0000313" key="2">
    <source>
        <dbReference type="Proteomes" id="UP001205890"/>
    </source>
</evidence>
<accession>A0ABT1LFP7</accession>
<sequence>MRNLPRCGQENVPHLTYWYTPDKDYVGPDEIFLYSEGIKDRYRVTVVK</sequence>
<proteinExistence type="predicted"/>
<dbReference type="EMBL" id="JANCLU010000020">
    <property type="protein sequence ID" value="MCP8940322.1"/>
    <property type="molecule type" value="Genomic_DNA"/>
</dbReference>
<gene>
    <name evidence="1" type="ORF">NK718_17485</name>
</gene>
<organism evidence="1 2">
    <name type="scientific">Alsobacter ponti</name>
    <dbReference type="NCBI Taxonomy" id="2962936"/>
    <lineage>
        <taxon>Bacteria</taxon>
        <taxon>Pseudomonadati</taxon>
        <taxon>Pseudomonadota</taxon>
        <taxon>Alphaproteobacteria</taxon>
        <taxon>Hyphomicrobiales</taxon>
        <taxon>Alsobacteraceae</taxon>
        <taxon>Alsobacter</taxon>
    </lineage>
</organism>
<dbReference type="RefSeq" id="WP_254744913.1">
    <property type="nucleotide sequence ID" value="NZ_JANCLU010000020.1"/>
</dbReference>
<reference evidence="1 2" key="1">
    <citation type="submission" date="2022-07" db="EMBL/GenBank/DDBJ databases">
        <authorList>
            <person name="Li W.-J."/>
            <person name="Deng Q.-Q."/>
        </authorList>
    </citation>
    <scope>NUCLEOTIDE SEQUENCE [LARGE SCALE GENOMIC DNA]</scope>
    <source>
        <strain evidence="1 2">SYSU M60028</strain>
    </source>
</reference>
<evidence type="ECO:0000313" key="1">
    <source>
        <dbReference type="EMBL" id="MCP8940322.1"/>
    </source>
</evidence>
<name>A0ABT1LFP7_9HYPH</name>